<organism evidence="2 3">
    <name type="scientific">Siminovitchia thermophila</name>
    <dbReference type="NCBI Taxonomy" id="1245522"/>
    <lineage>
        <taxon>Bacteria</taxon>
        <taxon>Bacillati</taxon>
        <taxon>Bacillota</taxon>
        <taxon>Bacilli</taxon>
        <taxon>Bacillales</taxon>
        <taxon>Bacillaceae</taxon>
        <taxon>Siminovitchia</taxon>
    </lineage>
</organism>
<sequence length="78" mass="9022">MSKQRRAYDKIKAFLVENGFKHRDVAKVIDTKPNTVSKKLNGFGDFTLEEAKKIHTEMGVPITYFFECSVPIKERKSE</sequence>
<feature type="domain" description="HTH cro/C1-type" evidence="1">
    <location>
        <begin position="10"/>
        <end position="65"/>
    </location>
</feature>
<evidence type="ECO:0000313" key="2">
    <source>
        <dbReference type="EMBL" id="MBM7717242.1"/>
    </source>
</evidence>
<gene>
    <name evidence="2" type="ORF">JOC94_004267</name>
</gene>
<dbReference type="SUPFAM" id="SSF47413">
    <property type="entry name" value="lambda repressor-like DNA-binding domains"/>
    <property type="match status" value="1"/>
</dbReference>
<dbReference type="CDD" id="cd00093">
    <property type="entry name" value="HTH_XRE"/>
    <property type="match status" value="1"/>
</dbReference>
<dbReference type="RefSeq" id="WP_077111989.1">
    <property type="nucleotide sequence ID" value="NZ_JAFBFH010000041.1"/>
</dbReference>
<evidence type="ECO:0000259" key="1">
    <source>
        <dbReference type="SMART" id="SM00530"/>
    </source>
</evidence>
<comment type="caution">
    <text evidence="2">The sequence shown here is derived from an EMBL/GenBank/DDBJ whole genome shotgun (WGS) entry which is preliminary data.</text>
</comment>
<proteinExistence type="predicted"/>
<dbReference type="Gene3D" id="1.10.260.40">
    <property type="entry name" value="lambda repressor-like DNA-binding domains"/>
    <property type="match status" value="1"/>
</dbReference>
<dbReference type="Pfam" id="PF01381">
    <property type="entry name" value="HTH_3"/>
    <property type="match status" value="1"/>
</dbReference>
<dbReference type="EMBL" id="JAFBFH010000041">
    <property type="protein sequence ID" value="MBM7717242.1"/>
    <property type="molecule type" value="Genomic_DNA"/>
</dbReference>
<name>A0ABS2RC60_9BACI</name>
<dbReference type="Proteomes" id="UP000823485">
    <property type="component" value="Unassembled WGS sequence"/>
</dbReference>
<protein>
    <submittedName>
        <fullName evidence="2">Antitoxin component HigA of HigAB toxin-antitoxin module</fullName>
    </submittedName>
</protein>
<evidence type="ECO:0000313" key="3">
    <source>
        <dbReference type="Proteomes" id="UP000823485"/>
    </source>
</evidence>
<dbReference type="SMART" id="SM00530">
    <property type="entry name" value="HTH_XRE"/>
    <property type="match status" value="1"/>
</dbReference>
<reference evidence="2 3" key="1">
    <citation type="submission" date="2021-01" db="EMBL/GenBank/DDBJ databases">
        <title>Genomic Encyclopedia of Type Strains, Phase IV (KMG-IV): sequencing the most valuable type-strain genomes for metagenomic binning, comparative biology and taxonomic classification.</title>
        <authorList>
            <person name="Goeker M."/>
        </authorList>
    </citation>
    <scope>NUCLEOTIDE SEQUENCE [LARGE SCALE GENOMIC DNA]</scope>
    <source>
        <strain evidence="2 3">DSM 105453</strain>
    </source>
</reference>
<dbReference type="InterPro" id="IPR010982">
    <property type="entry name" value="Lambda_DNA-bd_dom_sf"/>
</dbReference>
<accession>A0ABS2RC60</accession>
<keyword evidence="3" id="KW-1185">Reference proteome</keyword>
<dbReference type="InterPro" id="IPR001387">
    <property type="entry name" value="Cro/C1-type_HTH"/>
</dbReference>